<keyword evidence="11 19" id="KW-0472">Membrane</keyword>
<feature type="transmembrane region" description="Helical" evidence="19">
    <location>
        <begin position="212"/>
        <end position="232"/>
    </location>
</feature>
<comment type="similarity">
    <text evidence="2 17">Belongs to the cytochrome c oxidase subunit 3 family.</text>
</comment>
<comment type="subunit">
    <text evidence="3">Heterooctamer of two A chains, two B chains, two C chains and two D chains.</text>
</comment>
<evidence type="ECO:0000256" key="7">
    <source>
        <dbReference type="ARBA" id="ARBA00022692"/>
    </source>
</evidence>
<dbReference type="PROSITE" id="PS50253">
    <property type="entry name" value="COX3"/>
    <property type="match status" value="1"/>
</dbReference>
<dbReference type="NCBIfam" id="TIGR02842">
    <property type="entry name" value="CyoC"/>
    <property type="match status" value="1"/>
</dbReference>
<dbReference type="PANTHER" id="PTHR11403">
    <property type="entry name" value="CYTOCHROME C OXIDASE SUBUNIT III"/>
    <property type="match status" value="1"/>
</dbReference>
<feature type="transmembrane region" description="Helical" evidence="19">
    <location>
        <begin position="98"/>
        <end position="118"/>
    </location>
</feature>
<evidence type="ECO:0000256" key="17">
    <source>
        <dbReference type="RuleBase" id="RU003376"/>
    </source>
</evidence>
<evidence type="ECO:0000259" key="20">
    <source>
        <dbReference type="PROSITE" id="PS50253"/>
    </source>
</evidence>
<dbReference type="SUPFAM" id="SSF81452">
    <property type="entry name" value="Cytochrome c oxidase subunit III-like"/>
    <property type="match status" value="1"/>
</dbReference>
<organism evidence="21 22">
    <name type="scientific">Psychrobacter alimentarius</name>
    <dbReference type="NCBI Taxonomy" id="261164"/>
    <lineage>
        <taxon>Bacteria</taxon>
        <taxon>Pseudomonadati</taxon>
        <taxon>Pseudomonadota</taxon>
        <taxon>Gammaproteobacteria</taxon>
        <taxon>Moraxellales</taxon>
        <taxon>Moraxellaceae</taxon>
        <taxon>Psychrobacter</taxon>
    </lineage>
</organism>
<evidence type="ECO:0000313" key="22">
    <source>
        <dbReference type="Proteomes" id="UP000076104"/>
    </source>
</evidence>
<feature type="domain" description="Heme-copper oxidase subunit III family profile" evidence="20">
    <location>
        <begin position="57"/>
        <end position="233"/>
    </location>
</feature>
<dbReference type="CDD" id="cd02863">
    <property type="entry name" value="Ubiquinol_oxidase_III"/>
    <property type="match status" value="1"/>
</dbReference>
<evidence type="ECO:0000256" key="12">
    <source>
        <dbReference type="ARBA" id="ARBA00025694"/>
    </source>
</evidence>
<keyword evidence="10" id="KW-0560">Oxidoreductase</keyword>
<dbReference type="InterPro" id="IPR033946">
    <property type="entry name" value="Ubiquinol_oxase_su3_dom"/>
</dbReference>
<keyword evidence="22" id="KW-1185">Reference proteome</keyword>
<dbReference type="Gene3D" id="1.20.120.80">
    <property type="entry name" value="Cytochrome c oxidase, subunit III, four-helix bundle"/>
    <property type="match status" value="1"/>
</dbReference>
<evidence type="ECO:0000256" key="3">
    <source>
        <dbReference type="ARBA" id="ARBA00011700"/>
    </source>
</evidence>
<comment type="subcellular location">
    <subcellularLocation>
        <location evidence="1 17">Cell membrane</location>
        <topology evidence="1 17">Multi-pass membrane protein</topology>
    </subcellularLocation>
</comment>
<evidence type="ECO:0000256" key="5">
    <source>
        <dbReference type="ARBA" id="ARBA00022448"/>
    </source>
</evidence>
<gene>
    <name evidence="21" type="ORF">A3K91_0645</name>
</gene>
<keyword evidence="9 19" id="KW-1133">Transmembrane helix</keyword>
<reference evidence="21 22" key="1">
    <citation type="submission" date="2016-03" db="EMBL/GenBank/DDBJ databases">
        <title>Genome sequencing of Psychrobacter alimentarius PAMC 27889.</title>
        <authorList>
            <person name="Lee J."/>
            <person name="Kim O.-S."/>
        </authorList>
    </citation>
    <scope>NUCLEOTIDE SEQUENCE [LARGE SCALE GENOMIC DNA]</scope>
    <source>
        <strain evidence="21 22">PAMC 27889</strain>
    </source>
</reference>
<dbReference type="InterPro" id="IPR035973">
    <property type="entry name" value="Cyt_c_oxidase_su3-like_sf"/>
</dbReference>
<dbReference type="EMBL" id="CP014945">
    <property type="protein sequence ID" value="AMT96268.1"/>
    <property type="molecule type" value="Genomic_DNA"/>
</dbReference>
<dbReference type="Proteomes" id="UP000076104">
    <property type="component" value="Chromosome"/>
</dbReference>
<evidence type="ECO:0000256" key="16">
    <source>
        <dbReference type="ARBA" id="ARBA00032717"/>
    </source>
</evidence>
<evidence type="ECO:0000256" key="4">
    <source>
        <dbReference type="ARBA" id="ARBA00014687"/>
    </source>
</evidence>
<evidence type="ECO:0000256" key="10">
    <source>
        <dbReference type="ARBA" id="ARBA00023002"/>
    </source>
</evidence>
<keyword evidence="8" id="KW-0249">Electron transport</keyword>
<keyword evidence="7 17" id="KW-0812">Transmembrane</keyword>
<protein>
    <recommendedName>
        <fullName evidence="4">Cytochrome bo(3) ubiquinol oxidase subunit 3</fullName>
    </recommendedName>
    <alternativeName>
        <fullName evidence="15">Cytochrome o ubiquinol oxidase subunit 3</fullName>
    </alternativeName>
    <alternativeName>
        <fullName evidence="13">Oxidase bo(3) subunit 3</fullName>
    </alternativeName>
    <alternativeName>
        <fullName evidence="16">Ubiquinol oxidase polypeptide III</fullName>
    </alternativeName>
    <alternativeName>
        <fullName evidence="14">Ubiquinol oxidase subunit 3</fullName>
    </alternativeName>
</protein>
<evidence type="ECO:0000256" key="9">
    <source>
        <dbReference type="ARBA" id="ARBA00022989"/>
    </source>
</evidence>
<comment type="function">
    <text evidence="12">Cytochrome bo(3) ubiquinol terminal oxidase is the component of the aerobic respiratory chain of E.coli that predominates when cells are grown at high aeration. Has proton pump activity across the membrane in addition to electron transfer, pumping 2 protons/electron.</text>
</comment>
<feature type="transmembrane region" description="Helical" evidence="19">
    <location>
        <begin position="168"/>
        <end position="192"/>
    </location>
</feature>
<evidence type="ECO:0000256" key="14">
    <source>
        <dbReference type="ARBA" id="ARBA00031884"/>
    </source>
</evidence>
<evidence type="ECO:0000256" key="1">
    <source>
        <dbReference type="ARBA" id="ARBA00004651"/>
    </source>
</evidence>
<sequence>MSGTESMNKHEVNSNLPDDNGEELLPSDDHNKGNIDYFNHSDPHHPDHLDAQGNKVLGFFVYLMTDLILFATFFATYAVLNVGVADGPGPKDIFDLKFVLVETFLLLISSITFGFAMLGAYQNNMAKLKTWLIITALFGMGFIGMEIYEFHHLIVEGFGPDRSAFLSSFFSLVGLHGIHVTVGICWLFFTLFQLNKFGLSERMMTRLRCLSLFWHFLDIVWICVFSLVYLVGVAL</sequence>
<name>A0ABM5ZVY5_9GAMM</name>
<keyword evidence="5" id="KW-0813">Transport</keyword>
<dbReference type="PANTHER" id="PTHR11403:SF2">
    <property type="entry name" value="CYTOCHROME BO(3) UBIQUINOL OXIDASE SUBUNIT 3"/>
    <property type="match status" value="1"/>
</dbReference>
<evidence type="ECO:0000256" key="18">
    <source>
        <dbReference type="SAM" id="MobiDB-lite"/>
    </source>
</evidence>
<dbReference type="Pfam" id="PF00510">
    <property type="entry name" value="COX3"/>
    <property type="match status" value="1"/>
</dbReference>
<accession>A0ABM5ZVY5</accession>
<dbReference type="InterPro" id="IPR000298">
    <property type="entry name" value="Cyt_c_oxidase-like_su3"/>
</dbReference>
<dbReference type="InterPro" id="IPR024791">
    <property type="entry name" value="Cyt_c/ubiquinol_Oxase_su3"/>
</dbReference>
<feature type="transmembrane region" description="Helical" evidence="19">
    <location>
        <begin position="130"/>
        <end position="148"/>
    </location>
</feature>
<evidence type="ECO:0000256" key="2">
    <source>
        <dbReference type="ARBA" id="ARBA00010581"/>
    </source>
</evidence>
<evidence type="ECO:0000256" key="13">
    <source>
        <dbReference type="ARBA" id="ARBA00030072"/>
    </source>
</evidence>
<keyword evidence="6" id="KW-1003">Cell membrane</keyword>
<evidence type="ECO:0000256" key="19">
    <source>
        <dbReference type="SAM" id="Phobius"/>
    </source>
</evidence>
<feature type="region of interest" description="Disordered" evidence="18">
    <location>
        <begin position="1"/>
        <end position="26"/>
    </location>
</feature>
<feature type="transmembrane region" description="Helical" evidence="19">
    <location>
        <begin position="56"/>
        <end position="78"/>
    </location>
</feature>
<proteinExistence type="inferred from homology"/>
<evidence type="ECO:0000256" key="6">
    <source>
        <dbReference type="ARBA" id="ARBA00022475"/>
    </source>
</evidence>
<dbReference type="InterPro" id="IPR013833">
    <property type="entry name" value="Cyt_c_oxidase_su3_a-hlx"/>
</dbReference>
<dbReference type="InterPro" id="IPR014206">
    <property type="entry name" value="Cyt_c_ubiqinol_oxidase_su3"/>
</dbReference>
<evidence type="ECO:0000313" key="21">
    <source>
        <dbReference type="EMBL" id="AMT96268.1"/>
    </source>
</evidence>
<evidence type="ECO:0000256" key="8">
    <source>
        <dbReference type="ARBA" id="ARBA00022982"/>
    </source>
</evidence>
<dbReference type="GeneID" id="33060496"/>
<evidence type="ECO:0000256" key="11">
    <source>
        <dbReference type="ARBA" id="ARBA00023136"/>
    </source>
</evidence>
<evidence type="ECO:0000256" key="15">
    <source>
        <dbReference type="ARBA" id="ARBA00032189"/>
    </source>
</evidence>
<dbReference type="RefSeq" id="WP_228139897.1">
    <property type="nucleotide sequence ID" value="NZ_CP014945.1"/>
</dbReference>